<evidence type="ECO:0000313" key="3">
    <source>
        <dbReference type="EMBL" id="EEW36837.1"/>
    </source>
</evidence>
<gene>
    <name evidence="3" type="ORF">HMPREF0444_1055</name>
</gene>
<feature type="coiled-coil region" evidence="1">
    <location>
        <begin position="89"/>
        <end position="156"/>
    </location>
</feature>
<accession>C8NGL0</accession>
<dbReference type="AlphaFoldDB" id="C8NGL0"/>
<dbReference type="Proteomes" id="UP000005926">
    <property type="component" value="Unassembled WGS sequence"/>
</dbReference>
<reference evidence="3 4" key="1">
    <citation type="submission" date="2009-08" db="EMBL/GenBank/DDBJ databases">
        <authorList>
            <person name="Muzny D."/>
            <person name="Qin X."/>
            <person name="Deng J."/>
            <person name="Jiang H."/>
            <person name="Liu Y."/>
            <person name="Qu J."/>
            <person name="Song X.-Z."/>
            <person name="Zhang L."/>
            <person name="Thornton R."/>
            <person name="Coyle M."/>
            <person name="Francisco L."/>
            <person name="Jackson L."/>
            <person name="Javaid M."/>
            <person name="Korchina V."/>
            <person name="Kovar C."/>
            <person name="Mata R."/>
            <person name="Mathew T."/>
            <person name="Ngo R."/>
            <person name="Nguyen L."/>
            <person name="Nguyen N."/>
            <person name="Okwuonu G."/>
            <person name="Ongeri F."/>
            <person name="Pham C."/>
            <person name="Simmons D."/>
            <person name="Wilczek-Boney K."/>
            <person name="Hale W."/>
            <person name="Jakkamsetti A."/>
            <person name="Pham P."/>
            <person name="Ruth R."/>
            <person name="San Lucas F."/>
            <person name="Warren J."/>
            <person name="Zhang J."/>
            <person name="Zhao Z."/>
            <person name="Zhou C."/>
            <person name="Zhu D."/>
            <person name="Lee S."/>
            <person name="Bess C."/>
            <person name="Blankenburg K."/>
            <person name="Forbes L."/>
            <person name="Fu Q."/>
            <person name="Gubbala S."/>
            <person name="Hirani K."/>
            <person name="Jayaseelan J.C."/>
            <person name="Lara F."/>
            <person name="Munidasa M."/>
            <person name="Palculict T."/>
            <person name="Patil S."/>
            <person name="Pu L.-L."/>
            <person name="Saada N."/>
            <person name="Tang L."/>
            <person name="Weissenberger G."/>
            <person name="Zhu Y."/>
            <person name="Hemphill L."/>
            <person name="Shang Y."/>
            <person name="Youmans B."/>
            <person name="Ayvaz T."/>
            <person name="Ross M."/>
            <person name="Santibanez J."/>
            <person name="Aqrawi P."/>
            <person name="Gross S."/>
            <person name="Joshi V."/>
            <person name="Fowler G."/>
            <person name="Nazareth L."/>
            <person name="Reid J."/>
            <person name="Worley K."/>
            <person name="Petrosino J."/>
            <person name="Highlander S."/>
            <person name="Gibbs R."/>
        </authorList>
    </citation>
    <scope>NUCLEOTIDE SEQUENCE [LARGE SCALE GENOMIC DNA]</scope>
    <source>
        <strain evidence="3 4">ATCC 49175</strain>
    </source>
</reference>
<keyword evidence="4" id="KW-1185">Reference proteome</keyword>
<dbReference type="GeneID" id="78411812"/>
<evidence type="ECO:0000259" key="2">
    <source>
        <dbReference type="Pfam" id="PF13349"/>
    </source>
</evidence>
<dbReference type="RefSeq" id="WP_005607177.1">
    <property type="nucleotide sequence ID" value="NZ_CP102283.1"/>
</dbReference>
<proteinExistence type="predicted"/>
<evidence type="ECO:0000313" key="4">
    <source>
        <dbReference type="Proteomes" id="UP000005926"/>
    </source>
</evidence>
<name>C8NGL0_9LACT</name>
<comment type="caution">
    <text evidence="3">The sequence shown here is derived from an EMBL/GenBank/DDBJ whole genome shotgun (WGS) entry which is preliminary data.</text>
</comment>
<feature type="domain" description="DUF4097" evidence="2">
    <location>
        <begin position="284"/>
        <end position="466"/>
    </location>
</feature>
<organism evidence="3 4">
    <name type="scientific">Granulicatella adiacens ATCC 49175</name>
    <dbReference type="NCBI Taxonomy" id="638301"/>
    <lineage>
        <taxon>Bacteria</taxon>
        <taxon>Bacillati</taxon>
        <taxon>Bacillota</taxon>
        <taxon>Bacilli</taxon>
        <taxon>Lactobacillales</taxon>
        <taxon>Carnobacteriaceae</taxon>
        <taxon>Granulicatella</taxon>
    </lineage>
</organism>
<dbReference type="EMBL" id="ACKZ01000020">
    <property type="protein sequence ID" value="EEW36837.1"/>
    <property type="molecule type" value="Genomic_DNA"/>
</dbReference>
<dbReference type="Pfam" id="PF13349">
    <property type="entry name" value="DUF4097"/>
    <property type="match status" value="1"/>
</dbReference>
<evidence type="ECO:0000256" key="1">
    <source>
        <dbReference type="SAM" id="Coils"/>
    </source>
</evidence>
<dbReference type="HOGENOM" id="CLU_033702_1_0_9"/>
<keyword evidence="1" id="KW-0175">Coiled coil</keyword>
<protein>
    <recommendedName>
        <fullName evidence="2">DUF4097 domain-containing protein</fullName>
    </recommendedName>
</protein>
<dbReference type="STRING" id="638301.HMPREF0444_1055"/>
<dbReference type="eggNOG" id="COG3595">
    <property type="taxonomic scope" value="Bacteria"/>
</dbReference>
<sequence length="479" mass="54273">MNQKDRILELVDKGIISAEEAVVLLEKMGDKAVEEKEQPTTSQLDSIMEGVASAFTKFSAESDQTDEAIQTILKRTKEIDRRIDEIRTASQLESLTVDEEMELVRLEEEAEQLSNQYKSLLQEKKMADEKMKAKKKEEWEETIQKAKKKVQETDWEEKTRRTAGSITSWAAKFTDSIAATVQSVINSVEVNKPYTQAKNGKKVPYHFHQVIDEASILDFKVANGIIRVKSVPGNEMTIEGECRVASQDEEYFDAESYIRDRVKVEVDEDTIFIKSLSKQVYCDWTISLPEKEYDYVSMKGLNTTLHLKELKGKDYYLESNNGNIFLKDVTGVLLESEIVNGNLKYEQLDFKDIVSETVNGNISLEGEFRGAKFETVNGNIKVEITSPQTKKVDVETANGNVKISLAEELGLEANLETSLGSLHFDETIFEVIKQRKDLTERTAVICKQKEFMPQVVAETTTGNIHVNQLQSKTDSKKEG</sequence>
<dbReference type="InterPro" id="IPR025164">
    <property type="entry name" value="Toastrack_DUF4097"/>
</dbReference>